<dbReference type="Pfam" id="PF09937">
    <property type="entry name" value="DUF2169"/>
    <property type="match status" value="1"/>
</dbReference>
<feature type="compositionally biased region" description="Basic and acidic residues" evidence="2">
    <location>
        <begin position="163"/>
        <end position="176"/>
    </location>
</feature>
<organism evidence="4 5">
    <name type="scientific">Polyangium fumosum</name>
    <dbReference type="NCBI Taxonomy" id="889272"/>
    <lineage>
        <taxon>Bacteria</taxon>
        <taxon>Pseudomonadati</taxon>
        <taxon>Myxococcota</taxon>
        <taxon>Polyangia</taxon>
        <taxon>Polyangiales</taxon>
        <taxon>Polyangiaceae</taxon>
        <taxon>Polyangium</taxon>
    </lineage>
</organism>
<evidence type="ECO:0000259" key="3">
    <source>
        <dbReference type="Pfam" id="PF09937"/>
    </source>
</evidence>
<evidence type="ECO:0000256" key="1">
    <source>
        <dbReference type="SAM" id="Coils"/>
    </source>
</evidence>
<dbReference type="InterPro" id="IPR001646">
    <property type="entry name" value="5peptide_repeat"/>
</dbReference>
<gene>
    <name evidence="4" type="ORF">E8A74_35745</name>
</gene>
<reference evidence="4 5" key="1">
    <citation type="submission" date="2019-04" db="EMBL/GenBank/DDBJ databases">
        <authorList>
            <person name="Li Y."/>
            <person name="Wang J."/>
        </authorList>
    </citation>
    <scope>NUCLEOTIDE SEQUENCE [LARGE SCALE GENOMIC DNA]</scope>
    <source>
        <strain evidence="4 5">DSM 14668</strain>
    </source>
</reference>
<dbReference type="InterPro" id="IPR051082">
    <property type="entry name" value="Pentapeptide-BTB/POZ_domain"/>
</dbReference>
<feature type="region of interest" description="Disordered" evidence="2">
    <location>
        <begin position="152"/>
        <end position="176"/>
    </location>
</feature>
<evidence type="ECO:0000256" key="2">
    <source>
        <dbReference type="SAM" id="MobiDB-lite"/>
    </source>
</evidence>
<dbReference type="PANTHER" id="PTHR14136:SF17">
    <property type="entry name" value="BTB_POZ DOMAIN-CONTAINING PROTEIN KCTD9"/>
    <property type="match status" value="1"/>
</dbReference>
<dbReference type="EMBL" id="SSMQ01000050">
    <property type="protein sequence ID" value="TKD00110.1"/>
    <property type="molecule type" value="Genomic_DNA"/>
</dbReference>
<feature type="coiled-coil region" evidence="1">
    <location>
        <begin position="432"/>
        <end position="463"/>
    </location>
</feature>
<name>A0A4V5PMC6_9BACT</name>
<protein>
    <submittedName>
        <fullName evidence="4">DUF2169 domain-containing protein</fullName>
    </submittedName>
</protein>
<feature type="coiled-coil region" evidence="1">
    <location>
        <begin position="369"/>
        <end position="400"/>
    </location>
</feature>
<feature type="domain" description="DUF2169" evidence="3">
    <location>
        <begin position="24"/>
        <end position="297"/>
    </location>
</feature>
<comment type="caution">
    <text evidence="4">The sequence shown here is derived from an EMBL/GenBank/DDBJ whole genome shotgun (WGS) entry which is preliminary data.</text>
</comment>
<dbReference type="Proteomes" id="UP000309215">
    <property type="component" value="Unassembled WGS sequence"/>
</dbReference>
<dbReference type="InterPro" id="IPR018683">
    <property type="entry name" value="DUF2169"/>
</dbReference>
<sequence length="882" mass="96796">MKILKPLRLSFVHRTFEHKRRCLFVPTVMALFPFDSPKSIGTEVDLWKMAGKELGRFGVLDHCMWKPRGELLVTGHCYPPGQKEAPYAHVKVSLGPIDKTLYIIGDRTWGLMGPSDPAPFTKMPIDWAHAFGGEKYPQNPVGKGLAPIKTESGSTIHPLPNVEDPRHVVKSKGDRPEPAGLGPFDLTWPHHFAKMGTYDKKWLEEQFPGFALDIDFGVFNVAPQDQRLEGYFRGDEAFRIENMHPDESVITSQLPGVVARCFLQLSPEKGDDLVEVPLHLETVQLFPHLGRGIVMFRGLHEIEEPDASDVRVAMAALEDLGDEPKPRAHYEQVFAQRMDRKNAHLHILRDPDLMPRSLATAPKAAPILADEYDQAIEQEMLVLKNARRKAQAELDRGRERAIAMGADPETLPRQTIPPEEEVPSLDDLPAYVDRMNTEADKQKAEAEKKQAEAEQKVRAMCAAQGLDYDEIIKKARREKTGPPKFSAEKEIEKLRDMAELSKNAGVELPGVAEKLADPGLLDQLRKAEEQVHTAYRIAAHHAEAPAPMEPEESERARADIRRAYATGDKLARRDFSGADLSGIDLSGADLEEVYLEGANLTGANLTGAKLDRAVLARANLTNARLALSSLREANLGRARLEGADFEGADLSGATLHETDAAGAKLHGVLLDGALLIELRLEGADFSGAHGEKLFFVKCHLQGVRWAGAKLGKSSFIESNLVDADFTGADLTSCTFVGVTADGARFDGATLENVRVVHGSTMERTSFKGAKLPGSNLRGARLQSSDFTEATISKSDLSEADLRGASLARVIAVDSRFVGTDLRNAQCVSANLMLGILHKARLAGADFTGANLFAADLLRAVGDDETRFDQANLKRVVHQRSAR</sequence>
<dbReference type="Pfam" id="PF00805">
    <property type="entry name" value="Pentapeptide"/>
    <property type="match status" value="5"/>
</dbReference>
<keyword evidence="1" id="KW-0175">Coiled coil</keyword>
<evidence type="ECO:0000313" key="4">
    <source>
        <dbReference type="EMBL" id="TKD00110.1"/>
    </source>
</evidence>
<dbReference type="RefSeq" id="WP_136933577.1">
    <property type="nucleotide sequence ID" value="NZ_SSMQ01000050.1"/>
</dbReference>
<dbReference type="OrthoDB" id="233093at2"/>
<dbReference type="SUPFAM" id="SSF141571">
    <property type="entry name" value="Pentapeptide repeat-like"/>
    <property type="match status" value="2"/>
</dbReference>
<evidence type="ECO:0000313" key="5">
    <source>
        <dbReference type="Proteomes" id="UP000309215"/>
    </source>
</evidence>
<dbReference type="AlphaFoldDB" id="A0A4V5PMC6"/>
<accession>A0A4V5PMC6</accession>
<dbReference type="PANTHER" id="PTHR14136">
    <property type="entry name" value="BTB_POZ DOMAIN-CONTAINING PROTEIN KCTD9"/>
    <property type="match status" value="1"/>
</dbReference>
<dbReference type="Gene3D" id="2.160.20.80">
    <property type="entry name" value="E3 ubiquitin-protein ligase SopA"/>
    <property type="match status" value="3"/>
</dbReference>
<proteinExistence type="predicted"/>
<keyword evidence="5" id="KW-1185">Reference proteome</keyword>